<dbReference type="KEGG" id="chya:V22_09240"/>
<dbReference type="EMBL" id="CP036316">
    <property type="protein sequence ID" value="QDT63699.1"/>
    <property type="molecule type" value="Genomic_DNA"/>
</dbReference>
<dbReference type="OrthoDB" id="572274at2"/>
<evidence type="ECO:0008006" key="3">
    <source>
        <dbReference type="Google" id="ProtNLM"/>
    </source>
</evidence>
<dbReference type="InterPro" id="IPR007612">
    <property type="entry name" value="LOR"/>
</dbReference>
<dbReference type="Pfam" id="PF04525">
    <property type="entry name" value="LOR"/>
    <property type="match status" value="1"/>
</dbReference>
<dbReference type="AlphaFoldDB" id="A0A517T5Q7"/>
<sequence length="187" mass="21107">MSAAEYTIRKKVFALLHGHFEIFNAEGNQVGYSRQKAFKLKEDIRVYRDESMQEEWMTIKARSIIDFSASYEVVSSTTGETLGVLQRKGLSSIIRDEWIVLDENEEQVGTIKEDSLGLALLRRFASNLIPQSFTLSDNAGNEFAEFRGHFNPFVQKLTVTVDEDCPLNPFVPLAAGILLVAIEGRQE</sequence>
<organism evidence="1 2">
    <name type="scientific">Calycomorphotria hydatis</name>
    <dbReference type="NCBI Taxonomy" id="2528027"/>
    <lineage>
        <taxon>Bacteria</taxon>
        <taxon>Pseudomonadati</taxon>
        <taxon>Planctomycetota</taxon>
        <taxon>Planctomycetia</taxon>
        <taxon>Planctomycetales</taxon>
        <taxon>Planctomycetaceae</taxon>
        <taxon>Calycomorphotria</taxon>
    </lineage>
</organism>
<dbReference type="Proteomes" id="UP000319976">
    <property type="component" value="Chromosome"/>
</dbReference>
<evidence type="ECO:0000313" key="1">
    <source>
        <dbReference type="EMBL" id="QDT63699.1"/>
    </source>
</evidence>
<gene>
    <name evidence="1" type="ORF">V22_09240</name>
</gene>
<protein>
    <recommendedName>
        <fullName evidence="3">Scramblase</fullName>
    </recommendedName>
</protein>
<name>A0A517T5Q7_9PLAN</name>
<dbReference type="RefSeq" id="WP_145260212.1">
    <property type="nucleotide sequence ID" value="NZ_CP036316.1"/>
</dbReference>
<accession>A0A517T5Q7</accession>
<keyword evidence="2" id="KW-1185">Reference proteome</keyword>
<reference evidence="1 2" key="1">
    <citation type="submission" date="2019-02" db="EMBL/GenBank/DDBJ databases">
        <title>Deep-cultivation of Planctomycetes and their phenomic and genomic characterization uncovers novel biology.</title>
        <authorList>
            <person name="Wiegand S."/>
            <person name="Jogler M."/>
            <person name="Boedeker C."/>
            <person name="Pinto D."/>
            <person name="Vollmers J."/>
            <person name="Rivas-Marin E."/>
            <person name="Kohn T."/>
            <person name="Peeters S.H."/>
            <person name="Heuer A."/>
            <person name="Rast P."/>
            <person name="Oberbeckmann S."/>
            <person name="Bunk B."/>
            <person name="Jeske O."/>
            <person name="Meyerdierks A."/>
            <person name="Storesund J.E."/>
            <person name="Kallscheuer N."/>
            <person name="Luecker S."/>
            <person name="Lage O.M."/>
            <person name="Pohl T."/>
            <person name="Merkel B.J."/>
            <person name="Hornburger P."/>
            <person name="Mueller R.-W."/>
            <person name="Bruemmer F."/>
            <person name="Labrenz M."/>
            <person name="Spormann A.M."/>
            <person name="Op den Camp H."/>
            <person name="Overmann J."/>
            <person name="Amann R."/>
            <person name="Jetten M.S.M."/>
            <person name="Mascher T."/>
            <person name="Medema M.H."/>
            <person name="Devos D.P."/>
            <person name="Kaster A.-K."/>
            <person name="Ovreas L."/>
            <person name="Rohde M."/>
            <person name="Galperin M.Y."/>
            <person name="Jogler C."/>
        </authorList>
    </citation>
    <scope>NUCLEOTIDE SEQUENCE [LARGE SCALE GENOMIC DNA]</scope>
    <source>
        <strain evidence="1 2">V22</strain>
    </source>
</reference>
<proteinExistence type="predicted"/>
<evidence type="ECO:0000313" key="2">
    <source>
        <dbReference type="Proteomes" id="UP000319976"/>
    </source>
</evidence>